<dbReference type="Proteomes" id="UP000011087">
    <property type="component" value="Unassembled WGS sequence"/>
</dbReference>
<feature type="region of interest" description="Disordered" evidence="2">
    <location>
        <begin position="825"/>
        <end position="857"/>
    </location>
</feature>
<reference evidence="5" key="2">
    <citation type="submission" date="2012-11" db="EMBL/GenBank/DDBJ databases">
        <authorList>
            <person name="Kuo A."/>
            <person name="Curtis B.A."/>
            <person name="Tanifuji G."/>
            <person name="Burki F."/>
            <person name="Gruber A."/>
            <person name="Irimia M."/>
            <person name="Maruyama S."/>
            <person name="Arias M.C."/>
            <person name="Ball S.G."/>
            <person name="Gile G.H."/>
            <person name="Hirakawa Y."/>
            <person name="Hopkins J.F."/>
            <person name="Rensing S.A."/>
            <person name="Schmutz J."/>
            <person name="Symeonidi A."/>
            <person name="Elias M."/>
            <person name="Eveleigh R.J."/>
            <person name="Herman E.K."/>
            <person name="Klute M.J."/>
            <person name="Nakayama T."/>
            <person name="Obornik M."/>
            <person name="Reyes-Prieto A."/>
            <person name="Armbrust E.V."/>
            <person name="Aves S.J."/>
            <person name="Beiko R.G."/>
            <person name="Coutinho P."/>
            <person name="Dacks J.B."/>
            <person name="Durnford D.G."/>
            <person name="Fast N.M."/>
            <person name="Green B.R."/>
            <person name="Grisdale C."/>
            <person name="Hempe F."/>
            <person name="Henrissat B."/>
            <person name="Hoppner M.P."/>
            <person name="Ishida K.-I."/>
            <person name="Kim E."/>
            <person name="Koreny L."/>
            <person name="Kroth P.G."/>
            <person name="Liu Y."/>
            <person name="Malik S.-B."/>
            <person name="Maier U.G."/>
            <person name="McRose D."/>
            <person name="Mock T."/>
            <person name="Neilson J.A."/>
            <person name="Onodera N.T."/>
            <person name="Poole A.M."/>
            <person name="Pritham E.J."/>
            <person name="Richards T.A."/>
            <person name="Rocap G."/>
            <person name="Roy S.W."/>
            <person name="Sarai C."/>
            <person name="Schaack S."/>
            <person name="Shirato S."/>
            <person name="Slamovits C.H."/>
            <person name="Spencer D.F."/>
            <person name="Suzuki S."/>
            <person name="Worden A.Z."/>
            <person name="Zauner S."/>
            <person name="Barry K."/>
            <person name="Bell C."/>
            <person name="Bharti A.K."/>
            <person name="Crow J.A."/>
            <person name="Grimwood J."/>
            <person name="Kramer R."/>
            <person name="Lindquist E."/>
            <person name="Lucas S."/>
            <person name="Salamov A."/>
            <person name="McFadden G.I."/>
            <person name="Lane C.E."/>
            <person name="Keeling P.J."/>
            <person name="Gray M.W."/>
            <person name="Grigoriev I.V."/>
            <person name="Archibald J.M."/>
        </authorList>
    </citation>
    <scope>NUCLEOTIDE SEQUENCE</scope>
    <source>
        <strain evidence="5">CCMP2712</strain>
    </source>
</reference>
<dbReference type="KEGG" id="gtt:GUITHDRAFT_119392"/>
<reference evidence="3 5" key="1">
    <citation type="journal article" date="2012" name="Nature">
        <title>Algal genomes reveal evolutionary mosaicism and the fate of nucleomorphs.</title>
        <authorList>
            <consortium name="DOE Joint Genome Institute"/>
            <person name="Curtis B.A."/>
            <person name="Tanifuji G."/>
            <person name="Burki F."/>
            <person name="Gruber A."/>
            <person name="Irimia M."/>
            <person name="Maruyama S."/>
            <person name="Arias M.C."/>
            <person name="Ball S.G."/>
            <person name="Gile G.H."/>
            <person name="Hirakawa Y."/>
            <person name="Hopkins J.F."/>
            <person name="Kuo A."/>
            <person name="Rensing S.A."/>
            <person name="Schmutz J."/>
            <person name="Symeonidi A."/>
            <person name="Elias M."/>
            <person name="Eveleigh R.J."/>
            <person name="Herman E.K."/>
            <person name="Klute M.J."/>
            <person name="Nakayama T."/>
            <person name="Obornik M."/>
            <person name="Reyes-Prieto A."/>
            <person name="Armbrust E.V."/>
            <person name="Aves S.J."/>
            <person name="Beiko R.G."/>
            <person name="Coutinho P."/>
            <person name="Dacks J.B."/>
            <person name="Durnford D.G."/>
            <person name="Fast N.M."/>
            <person name="Green B.R."/>
            <person name="Grisdale C.J."/>
            <person name="Hempel F."/>
            <person name="Henrissat B."/>
            <person name="Hoppner M.P."/>
            <person name="Ishida K."/>
            <person name="Kim E."/>
            <person name="Koreny L."/>
            <person name="Kroth P.G."/>
            <person name="Liu Y."/>
            <person name="Malik S.B."/>
            <person name="Maier U.G."/>
            <person name="McRose D."/>
            <person name="Mock T."/>
            <person name="Neilson J.A."/>
            <person name="Onodera N.T."/>
            <person name="Poole A.M."/>
            <person name="Pritham E.J."/>
            <person name="Richards T.A."/>
            <person name="Rocap G."/>
            <person name="Roy S.W."/>
            <person name="Sarai C."/>
            <person name="Schaack S."/>
            <person name="Shirato S."/>
            <person name="Slamovits C.H."/>
            <person name="Spencer D.F."/>
            <person name="Suzuki S."/>
            <person name="Worden A.Z."/>
            <person name="Zauner S."/>
            <person name="Barry K."/>
            <person name="Bell C."/>
            <person name="Bharti A.K."/>
            <person name="Crow J.A."/>
            <person name="Grimwood J."/>
            <person name="Kramer R."/>
            <person name="Lindquist E."/>
            <person name="Lucas S."/>
            <person name="Salamov A."/>
            <person name="McFadden G.I."/>
            <person name="Lane C.E."/>
            <person name="Keeling P.J."/>
            <person name="Gray M.W."/>
            <person name="Grigoriev I.V."/>
            <person name="Archibald J.M."/>
        </authorList>
    </citation>
    <scope>NUCLEOTIDE SEQUENCE</scope>
    <source>
        <strain evidence="3 5">CCMP2712</strain>
    </source>
</reference>
<evidence type="ECO:0000313" key="5">
    <source>
        <dbReference type="Proteomes" id="UP000011087"/>
    </source>
</evidence>
<dbReference type="EnsemblProtists" id="EKX34469">
    <property type="protein sequence ID" value="EKX34469"/>
    <property type="gene ID" value="GUITHDRAFT_119392"/>
</dbReference>
<sequence length="894" mass="101624">MHRRHITFDDDDMQQGLQQQLDALHERLVAAHRSRDEHETCARLQQGVRVLTWQVAQSMKALDRFLCCYTESLLLDPDPERLTVFETLVDDIELAHAAILRHLQLPRDAPASLPPAALGEENDVTDEETTGSSGSLLAAQFALKVAEERQEALARRCRQLQAKLEESEEQRQRLAGAVVDLGRDVTWKREQTPSYANRKPAGMETKRSKKEMKRDAMAPMSDDVPMELAGARQRISYLEQENAKLNFLYKSSLQQLQTMIRQKQDKTRGVSSTSELEKLLHKRELEIEWLNEELKVAASRAAPLPPDLQVAHSFTCRLYDDLRLACHDLDNLLRDLKESESSYNPRVMAMAQDLQRLKQENSLLRYRNEELGLQLDLRSFSASSSQLDKVTLLTKRVMKRSHRKLLGFCWSLWVFKGRARRDTFTRIEESLQPYLLEACSLKNHRQLEHDLMDRVSAAAARVLSSLADKVEAVREARAALGDVTGMMVEMTERQRAARREEDAASDKEARLLLELRAEGLGGDEGSRSAEVTSSNTMFRFLQEVYSILREALIDGQTRGELIDALKRMSISQSPGGLEVTARAKEEWFTTLFSLRDSLVLFLEREARREGPGRQSRQTLVDAATQVEESQTSSKPATPTRPQTKTKREGKEKLSEMDLLVKMLRAELRSKNEELKRLHDSSARARDKEAHLTTVQDACQHVAAQLVAELVDFAEAAGAMLEAQEETIGSVHHHLRELRSTSTKIYRLEARVGDQEGQIESKDRRVKELNLRLQEACESSIAALRKGNRMVEVKDKEIEELRVIVSDQQLRIDSLEREVHHQVKLAAEGRRSHGPGDSSWRSDRSPNRSSSRDLSMSGLVPSVREKALRAKCEYLEGKVTMLSSQLKSHLQESRA</sequence>
<keyword evidence="5" id="KW-1185">Reference proteome</keyword>
<evidence type="ECO:0000256" key="2">
    <source>
        <dbReference type="SAM" id="MobiDB-lite"/>
    </source>
</evidence>
<keyword evidence="1" id="KW-0175">Coiled coil</keyword>
<dbReference type="GeneID" id="17291206"/>
<reference evidence="4" key="3">
    <citation type="submission" date="2016-03" db="UniProtKB">
        <authorList>
            <consortium name="EnsemblProtists"/>
        </authorList>
    </citation>
    <scope>IDENTIFICATION</scope>
</reference>
<feature type="compositionally biased region" description="Low complexity" evidence="2">
    <location>
        <begin position="846"/>
        <end position="856"/>
    </location>
</feature>
<dbReference type="EMBL" id="JH993109">
    <property type="protein sequence ID" value="EKX34469.1"/>
    <property type="molecule type" value="Genomic_DNA"/>
</dbReference>
<feature type="compositionally biased region" description="Polar residues" evidence="2">
    <location>
        <begin position="626"/>
        <end position="642"/>
    </location>
</feature>
<dbReference type="AlphaFoldDB" id="L1IEX3"/>
<name>L1IEX3_GUITC</name>
<accession>L1IEX3</accession>
<feature type="region of interest" description="Disordered" evidence="2">
    <location>
        <begin position="610"/>
        <end position="653"/>
    </location>
</feature>
<feature type="region of interest" description="Disordered" evidence="2">
    <location>
        <begin position="111"/>
        <end position="131"/>
    </location>
</feature>
<evidence type="ECO:0000256" key="1">
    <source>
        <dbReference type="SAM" id="Coils"/>
    </source>
</evidence>
<evidence type="ECO:0000313" key="4">
    <source>
        <dbReference type="EnsemblProtists" id="EKX34469"/>
    </source>
</evidence>
<proteinExistence type="predicted"/>
<gene>
    <name evidence="3" type="ORF">GUITHDRAFT_119392</name>
</gene>
<feature type="coiled-coil region" evidence="1">
    <location>
        <begin position="653"/>
        <end position="687"/>
    </location>
</feature>
<dbReference type="HOGENOM" id="CLU_323519_0_0_1"/>
<organism evidence="3">
    <name type="scientific">Guillardia theta (strain CCMP2712)</name>
    <name type="common">Cryptophyte</name>
    <dbReference type="NCBI Taxonomy" id="905079"/>
    <lineage>
        <taxon>Eukaryota</taxon>
        <taxon>Cryptophyceae</taxon>
        <taxon>Pyrenomonadales</taxon>
        <taxon>Geminigeraceae</taxon>
        <taxon>Guillardia</taxon>
    </lineage>
</organism>
<evidence type="ECO:0000313" key="3">
    <source>
        <dbReference type="EMBL" id="EKX34469.1"/>
    </source>
</evidence>
<feature type="coiled-coil region" evidence="1">
    <location>
        <begin position="143"/>
        <end position="177"/>
    </location>
</feature>
<dbReference type="PaxDb" id="55529-EKX34469"/>
<feature type="coiled-coil region" evidence="1">
    <location>
        <begin position="758"/>
        <end position="817"/>
    </location>
</feature>
<feature type="coiled-coil region" evidence="1">
    <location>
        <begin position="319"/>
        <end position="374"/>
    </location>
</feature>
<dbReference type="RefSeq" id="XP_005821449.1">
    <property type="nucleotide sequence ID" value="XM_005821392.1"/>
</dbReference>
<protein>
    <submittedName>
        <fullName evidence="3 4">Uncharacterized protein</fullName>
    </submittedName>
</protein>
<feature type="compositionally biased region" description="Acidic residues" evidence="2">
    <location>
        <begin position="120"/>
        <end position="129"/>
    </location>
</feature>